<name>A0A5N8VGA3_9ACTN</name>
<dbReference type="AlphaFoldDB" id="A0A5N8VGA3"/>
<sequence>MSGVFGQAADWLEFGRPSGGEPLCVHHGPACELGTVELPEIYRMVVEARQRLGMTVPPLDEHRVATPAEAAEYRREFDAALAEAQARNAAVEAELRGEPL</sequence>
<organism evidence="1 2">
    <name type="scientific">Streptomyces adustus</name>
    <dbReference type="NCBI Taxonomy" id="1609272"/>
    <lineage>
        <taxon>Bacteria</taxon>
        <taxon>Bacillati</taxon>
        <taxon>Actinomycetota</taxon>
        <taxon>Actinomycetes</taxon>
        <taxon>Kitasatosporales</taxon>
        <taxon>Streptomycetaceae</taxon>
        <taxon>Streptomyces</taxon>
    </lineage>
</organism>
<dbReference type="EMBL" id="VJZD01000099">
    <property type="protein sequence ID" value="MPY34099.1"/>
    <property type="molecule type" value="Genomic_DNA"/>
</dbReference>
<gene>
    <name evidence="1" type="ORF">FNH09_23475</name>
</gene>
<dbReference type="RefSeq" id="WP_152891193.1">
    <property type="nucleotide sequence ID" value="NZ_VJZD01000099.1"/>
</dbReference>
<dbReference type="OrthoDB" id="9982968at2"/>
<accession>A0A5N8VGA3</accession>
<reference evidence="1 2" key="1">
    <citation type="submission" date="2019-07" db="EMBL/GenBank/DDBJ databases">
        <title>New species of Amycolatopsis and Streptomyces.</title>
        <authorList>
            <person name="Duangmal K."/>
            <person name="Teo W.F.A."/>
            <person name="Lipun K."/>
        </authorList>
    </citation>
    <scope>NUCLEOTIDE SEQUENCE [LARGE SCALE GENOMIC DNA]</scope>
    <source>
        <strain evidence="1 2">NBRC 109810</strain>
    </source>
</reference>
<dbReference type="Proteomes" id="UP000325849">
    <property type="component" value="Unassembled WGS sequence"/>
</dbReference>
<evidence type="ECO:0000313" key="2">
    <source>
        <dbReference type="Proteomes" id="UP000325849"/>
    </source>
</evidence>
<proteinExistence type="predicted"/>
<evidence type="ECO:0000313" key="1">
    <source>
        <dbReference type="EMBL" id="MPY34099.1"/>
    </source>
</evidence>
<keyword evidence="2" id="KW-1185">Reference proteome</keyword>
<comment type="caution">
    <text evidence="1">The sequence shown here is derived from an EMBL/GenBank/DDBJ whole genome shotgun (WGS) entry which is preliminary data.</text>
</comment>
<protein>
    <submittedName>
        <fullName evidence="1">Uncharacterized protein</fullName>
    </submittedName>
</protein>